<evidence type="ECO:0000313" key="9">
    <source>
        <dbReference type="Proteomes" id="UP000541444"/>
    </source>
</evidence>
<dbReference type="InterPro" id="IPR005150">
    <property type="entry name" value="Cellulose_synth"/>
</dbReference>
<dbReference type="AlphaFoldDB" id="A0A7J7N1W6"/>
<sequence length="217" mass="24302">MDSDPFYALLEASRFVAHWFPFCKKFNMESRAPEIYFAEKSEPRNGRQWLAIKRPHAPARNFRTLRYSTTLEDSSFVVCERSLSGHGTGPNASSSSQFIRSEMLPSNYLIRPCDGGGSIIHIVDHLDLEAWSVPEVLRPLYQSSEVVAPKLTIPNLEGFNDVVNAFNDDGWTLINCDGAEDVITTINFKNMSTGVNSTNQIPFPRGILCVKASLLLQ</sequence>
<evidence type="ECO:0000256" key="4">
    <source>
        <dbReference type="ARBA" id="ARBA00022692"/>
    </source>
</evidence>
<dbReference type="InterPro" id="IPR044830">
    <property type="entry name" value="HD-Zip_III"/>
</dbReference>
<comment type="subcellular location">
    <subcellularLocation>
        <location evidence="1">Endomembrane system</location>
    </subcellularLocation>
</comment>
<dbReference type="PANTHER" id="PTHR45950:SF10">
    <property type="entry name" value="HOMEOBOX-LEUCINE ZIPPER PROTEIN REVOLUTA"/>
    <property type="match status" value="1"/>
</dbReference>
<dbReference type="Gene3D" id="3.30.530.20">
    <property type="match status" value="1"/>
</dbReference>
<name>A0A7J7N1W6_9MAGN</name>
<keyword evidence="3" id="KW-0808">Transferase</keyword>
<keyword evidence="9" id="KW-1185">Reference proteome</keyword>
<dbReference type="PROSITE" id="PS50848">
    <property type="entry name" value="START"/>
    <property type="match status" value="1"/>
</dbReference>
<dbReference type="Proteomes" id="UP000541444">
    <property type="component" value="Unassembled WGS sequence"/>
</dbReference>
<evidence type="ECO:0000256" key="5">
    <source>
        <dbReference type="ARBA" id="ARBA00022989"/>
    </source>
</evidence>
<evidence type="ECO:0000256" key="2">
    <source>
        <dbReference type="ARBA" id="ARBA00022676"/>
    </source>
</evidence>
<dbReference type="Pfam" id="PF03552">
    <property type="entry name" value="Cellulose_synt"/>
    <property type="match status" value="1"/>
</dbReference>
<dbReference type="OrthoDB" id="1742135at2759"/>
<evidence type="ECO:0000256" key="6">
    <source>
        <dbReference type="ARBA" id="ARBA00023136"/>
    </source>
</evidence>
<evidence type="ECO:0000256" key="3">
    <source>
        <dbReference type="ARBA" id="ARBA00022679"/>
    </source>
</evidence>
<dbReference type="InterPro" id="IPR023393">
    <property type="entry name" value="START-like_dom_sf"/>
</dbReference>
<keyword evidence="6" id="KW-0472">Membrane</keyword>
<dbReference type="GO" id="GO:0016760">
    <property type="term" value="F:cellulose synthase (UDP-forming) activity"/>
    <property type="evidence" value="ECO:0007669"/>
    <property type="project" value="InterPro"/>
</dbReference>
<dbReference type="GO" id="GO:0012505">
    <property type="term" value="C:endomembrane system"/>
    <property type="evidence" value="ECO:0007669"/>
    <property type="project" value="UniProtKB-SubCell"/>
</dbReference>
<keyword evidence="4" id="KW-0812">Transmembrane</keyword>
<dbReference type="SUPFAM" id="SSF55961">
    <property type="entry name" value="Bet v1-like"/>
    <property type="match status" value="1"/>
</dbReference>
<comment type="caution">
    <text evidence="8">The sequence shown here is derived from an EMBL/GenBank/DDBJ whole genome shotgun (WGS) entry which is preliminary data.</text>
</comment>
<keyword evidence="2" id="KW-0328">Glycosyltransferase</keyword>
<proteinExistence type="predicted"/>
<dbReference type="EMBL" id="JACGCM010001144">
    <property type="protein sequence ID" value="KAF6161012.1"/>
    <property type="molecule type" value="Genomic_DNA"/>
</dbReference>
<dbReference type="GO" id="GO:0003700">
    <property type="term" value="F:DNA-binding transcription factor activity"/>
    <property type="evidence" value="ECO:0007669"/>
    <property type="project" value="InterPro"/>
</dbReference>
<dbReference type="GO" id="GO:0030244">
    <property type="term" value="P:cellulose biosynthetic process"/>
    <property type="evidence" value="ECO:0007669"/>
    <property type="project" value="InterPro"/>
</dbReference>
<evidence type="ECO:0000259" key="7">
    <source>
        <dbReference type="PROSITE" id="PS50848"/>
    </source>
</evidence>
<organism evidence="8 9">
    <name type="scientific">Kingdonia uniflora</name>
    <dbReference type="NCBI Taxonomy" id="39325"/>
    <lineage>
        <taxon>Eukaryota</taxon>
        <taxon>Viridiplantae</taxon>
        <taxon>Streptophyta</taxon>
        <taxon>Embryophyta</taxon>
        <taxon>Tracheophyta</taxon>
        <taxon>Spermatophyta</taxon>
        <taxon>Magnoliopsida</taxon>
        <taxon>Ranunculales</taxon>
        <taxon>Circaeasteraceae</taxon>
        <taxon>Kingdonia</taxon>
    </lineage>
</organism>
<reference evidence="8 9" key="1">
    <citation type="journal article" date="2020" name="IScience">
        <title>Genome Sequencing of the Endangered Kingdonia uniflora (Circaeasteraceae, Ranunculales) Reveals Potential Mechanisms of Evolutionary Specialization.</title>
        <authorList>
            <person name="Sun Y."/>
            <person name="Deng T."/>
            <person name="Zhang A."/>
            <person name="Moore M.J."/>
            <person name="Landis J.B."/>
            <person name="Lin N."/>
            <person name="Zhang H."/>
            <person name="Zhang X."/>
            <person name="Huang J."/>
            <person name="Zhang X."/>
            <person name="Sun H."/>
            <person name="Wang H."/>
        </authorList>
    </citation>
    <scope>NUCLEOTIDE SEQUENCE [LARGE SCALE GENOMIC DNA]</scope>
    <source>
        <strain evidence="8">TB1705</strain>
        <tissue evidence="8">Leaf</tissue>
    </source>
</reference>
<dbReference type="PANTHER" id="PTHR45950">
    <property type="entry name" value="HOMEOBOX-LEUCINE ZIPPER PROTEIN ATHB-14"/>
    <property type="match status" value="1"/>
</dbReference>
<dbReference type="GO" id="GO:0008289">
    <property type="term" value="F:lipid binding"/>
    <property type="evidence" value="ECO:0007669"/>
    <property type="project" value="InterPro"/>
</dbReference>
<accession>A0A7J7N1W6</accession>
<dbReference type="InterPro" id="IPR002913">
    <property type="entry name" value="START_lipid-bd_dom"/>
</dbReference>
<dbReference type="GO" id="GO:0016020">
    <property type="term" value="C:membrane"/>
    <property type="evidence" value="ECO:0007669"/>
    <property type="project" value="InterPro"/>
</dbReference>
<gene>
    <name evidence="8" type="ORF">GIB67_007653</name>
</gene>
<feature type="non-terminal residue" evidence="8">
    <location>
        <position position="1"/>
    </location>
</feature>
<keyword evidence="5" id="KW-1133">Transmembrane helix</keyword>
<evidence type="ECO:0000256" key="1">
    <source>
        <dbReference type="ARBA" id="ARBA00004308"/>
    </source>
</evidence>
<evidence type="ECO:0000313" key="8">
    <source>
        <dbReference type="EMBL" id="KAF6161012.1"/>
    </source>
</evidence>
<dbReference type="Pfam" id="PF01852">
    <property type="entry name" value="START"/>
    <property type="match status" value="1"/>
</dbReference>
<feature type="domain" description="START" evidence="7">
    <location>
        <begin position="58"/>
        <end position="144"/>
    </location>
</feature>
<protein>
    <recommendedName>
        <fullName evidence="7">START domain-containing protein</fullName>
    </recommendedName>
</protein>